<feature type="domain" description="HTH lysR-type" evidence="5">
    <location>
        <begin position="6"/>
        <end position="63"/>
    </location>
</feature>
<dbReference type="GO" id="GO:0043565">
    <property type="term" value="F:sequence-specific DNA binding"/>
    <property type="evidence" value="ECO:0007669"/>
    <property type="project" value="TreeGrafter"/>
</dbReference>
<dbReference type="PANTHER" id="PTHR30537:SF26">
    <property type="entry name" value="GLYCINE CLEAVAGE SYSTEM TRANSCRIPTIONAL ACTIVATOR"/>
    <property type="match status" value="1"/>
</dbReference>
<keyword evidence="7" id="KW-1185">Reference proteome</keyword>
<dbReference type="AlphaFoldDB" id="A0A1E5XLM3"/>
<dbReference type="PRINTS" id="PR00039">
    <property type="entry name" value="HTHLYSR"/>
</dbReference>
<organism evidence="6 7">
    <name type="scientific">Devosia insulae DS-56</name>
    <dbReference type="NCBI Taxonomy" id="1116389"/>
    <lineage>
        <taxon>Bacteria</taxon>
        <taxon>Pseudomonadati</taxon>
        <taxon>Pseudomonadota</taxon>
        <taxon>Alphaproteobacteria</taxon>
        <taxon>Hyphomicrobiales</taxon>
        <taxon>Devosiaceae</taxon>
        <taxon>Devosia</taxon>
    </lineage>
</organism>
<dbReference type="PANTHER" id="PTHR30537">
    <property type="entry name" value="HTH-TYPE TRANSCRIPTIONAL REGULATOR"/>
    <property type="match status" value="1"/>
</dbReference>
<comment type="caution">
    <text evidence="6">The sequence shown here is derived from an EMBL/GenBank/DDBJ whole genome shotgun (WGS) entry which is preliminary data.</text>
</comment>
<dbReference type="CDD" id="cd08432">
    <property type="entry name" value="PBP2_GcdR_TrpI_HvrB_AmpR_like"/>
    <property type="match status" value="1"/>
</dbReference>
<dbReference type="InterPro" id="IPR036388">
    <property type="entry name" value="WH-like_DNA-bd_sf"/>
</dbReference>
<evidence type="ECO:0000259" key="5">
    <source>
        <dbReference type="PROSITE" id="PS50931"/>
    </source>
</evidence>
<evidence type="ECO:0000313" key="7">
    <source>
        <dbReference type="Proteomes" id="UP000095463"/>
    </source>
</evidence>
<keyword evidence="2" id="KW-0805">Transcription regulation</keyword>
<dbReference type="Proteomes" id="UP000095463">
    <property type="component" value="Unassembled WGS sequence"/>
</dbReference>
<proteinExistence type="inferred from homology"/>
<dbReference type="InterPro" id="IPR005119">
    <property type="entry name" value="LysR_subst-bd"/>
</dbReference>
<dbReference type="SUPFAM" id="SSF53850">
    <property type="entry name" value="Periplasmic binding protein-like II"/>
    <property type="match status" value="1"/>
</dbReference>
<dbReference type="EMBL" id="LAJE02000285">
    <property type="protein sequence ID" value="OEO29478.1"/>
    <property type="molecule type" value="Genomic_DNA"/>
</dbReference>
<protein>
    <submittedName>
        <fullName evidence="6">LysR family transcriptional regulator</fullName>
    </submittedName>
</protein>
<reference evidence="6 7" key="1">
    <citation type="journal article" date="2015" name="Genome Announc.">
        <title>Genome Assemblies of Three Soil-Associated Devosia species: D. insulae, D. limi, and D. soli.</title>
        <authorList>
            <person name="Hassan Y.I."/>
            <person name="Lepp D."/>
            <person name="Zhou T."/>
        </authorList>
    </citation>
    <scope>NUCLEOTIDE SEQUENCE [LARGE SCALE GENOMIC DNA]</scope>
    <source>
        <strain evidence="6 7">DS-56</strain>
    </source>
</reference>
<dbReference type="InterPro" id="IPR000847">
    <property type="entry name" value="LysR_HTH_N"/>
</dbReference>
<evidence type="ECO:0000256" key="2">
    <source>
        <dbReference type="ARBA" id="ARBA00023015"/>
    </source>
</evidence>
<evidence type="ECO:0000313" key="6">
    <source>
        <dbReference type="EMBL" id="OEO29478.1"/>
    </source>
</evidence>
<dbReference type="Pfam" id="PF00126">
    <property type="entry name" value="HTH_1"/>
    <property type="match status" value="1"/>
</dbReference>
<dbReference type="SUPFAM" id="SSF46785">
    <property type="entry name" value="Winged helix' DNA-binding domain"/>
    <property type="match status" value="1"/>
</dbReference>
<name>A0A1E5XLM3_9HYPH</name>
<dbReference type="FunFam" id="1.10.10.10:FF:000038">
    <property type="entry name" value="Glycine cleavage system transcriptional activator"/>
    <property type="match status" value="1"/>
</dbReference>
<accession>A0A1E5XLM3</accession>
<keyword evidence="3" id="KW-0238">DNA-binding</keyword>
<dbReference type="NCBIfam" id="NF008352">
    <property type="entry name" value="PRK11139.1"/>
    <property type="match status" value="1"/>
</dbReference>
<dbReference type="PROSITE" id="PS50931">
    <property type="entry name" value="HTH_LYSR"/>
    <property type="match status" value="1"/>
</dbReference>
<dbReference type="Gene3D" id="1.10.10.10">
    <property type="entry name" value="Winged helix-like DNA-binding domain superfamily/Winged helix DNA-binding domain"/>
    <property type="match status" value="1"/>
</dbReference>
<dbReference type="GO" id="GO:0003700">
    <property type="term" value="F:DNA-binding transcription factor activity"/>
    <property type="evidence" value="ECO:0007669"/>
    <property type="project" value="InterPro"/>
</dbReference>
<comment type="similarity">
    <text evidence="1">Belongs to the LysR transcriptional regulatory family.</text>
</comment>
<dbReference type="Gene3D" id="3.40.190.10">
    <property type="entry name" value="Periplasmic binding protein-like II"/>
    <property type="match status" value="2"/>
</dbReference>
<keyword evidence="4" id="KW-0804">Transcription</keyword>
<evidence type="ECO:0000256" key="4">
    <source>
        <dbReference type="ARBA" id="ARBA00023163"/>
    </source>
</evidence>
<dbReference type="RefSeq" id="WP_069911361.1">
    <property type="nucleotide sequence ID" value="NZ_LAJE02000285.1"/>
</dbReference>
<dbReference type="OrthoDB" id="9793571at2"/>
<dbReference type="InterPro" id="IPR036390">
    <property type="entry name" value="WH_DNA-bd_sf"/>
</dbReference>
<sequence length="297" mass="33472">MSDHLPPLAAIRVFEAAARHLSFTRAAQELGMTQAAVSYQIKLLEERVGSPLFLRRPREVALTEAGERLAPEVSRSFEILREAFIDFGAREHGTLIVNTMHTFAAQWLAPRLGIFQLRHPEIAVRLETTDRLVDFGREQTDVVVRAGRGKWPGLSAVRLIDVRFTPMLSPALAATIGGVREPADILKLPLLDSDDPWWIRWLDAYGLPHDVLKQQKTPSMNMQTFDAIAAIAGQGVTLLTPEYFQRELAEGRLIQPFERIIDVGTSYWLAYPEGRRNVPKIKAFRDWVVEEASKPIS</sequence>
<evidence type="ECO:0000256" key="3">
    <source>
        <dbReference type="ARBA" id="ARBA00023125"/>
    </source>
</evidence>
<gene>
    <name evidence="6" type="ORF">VW23_026020</name>
</gene>
<dbReference type="GO" id="GO:0006351">
    <property type="term" value="P:DNA-templated transcription"/>
    <property type="evidence" value="ECO:0007669"/>
    <property type="project" value="TreeGrafter"/>
</dbReference>
<dbReference type="Pfam" id="PF03466">
    <property type="entry name" value="LysR_substrate"/>
    <property type="match status" value="1"/>
</dbReference>
<dbReference type="InterPro" id="IPR058163">
    <property type="entry name" value="LysR-type_TF_proteobact-type"/>
</dbReference>
<evidence type="ECO:0000256" key="1">
    <source>
        <dbReference type="ARBA" id="ARBA00009437"/>
    </source>
</evidence>